<sequence>MLILFNHIKYFDMRSFLILFFGIFAGLYLSWPGIIIPKNWQCFNNIIKKSSKDKISIKAVLEVSPSYLIKRRNNDNVSKIRIISDACFR</sequence>
<evidence type="ECO:0000313" key="2">
    <source>
        <dbReference type="Proteomes" id="UP000002715"/>
    </source>
</evidence>
<protein>
    <submittedName>
        <fullName evidence="1">Uncharacterized protein</fullName>
    </submittedName>
</protein>
<dbReference type="KEGG" id="pmi:PMT9312_0998"/>
<accession>Q31AN7</accession>
<dbReference type="Proteomes" id="UP000002715">
    <property type="component" value="Chromosome"/>
</dbReference>
<gene>
    <name evidence="1" type="ordered locus">PMT9312_0998</name>
</gene>
<dbReference type="EMBL" id="CP000111">
    <property type="protein sequence ID" value="ABB50058.1"/>
    <property type="molecule type" value="Genomic_DNA"/>
</dbReference>
<organism evidence="1 2">
    <name type="scientific">Prochlorococcus marinus (strain MIT 9312)</name>
    <dbReference type="NCBI Taxonomy" id="74546"/>
    <lineage>
        <taxon>Bacteria</taxon>
        <taxon>Bacillati</taxon>
        <taxon>Cyanobacteriota</taxon>
        <taxon>Cyanophyceae</taxon>
        <taxon>Synechococcales</taxon>
        <taxon>Prochlorococcaceae</taxon>
        <taxon>Prochlorococcus</taxon>
    </lineage>
</organism>
<proteinExistence type="predicted"/>
<dbReference type="HOGENOM" id="CLU_187672_0_0_3"/>
<name>Q31AN7_PROM9</name>
<evidence type="ECO:0000313" key="1">
    <source>
        <dbReference type="EMBL" id="ABB50058.1"/>
    </source>
</evidence>
<dbReference type="AlphaFoldDB" id="Q31AN7"/>
<dbReference type="STRING" id="74546.PMT9312_0998"/>
<reference evidence="2" key="1">
    <citation type="submission" date="2005-07" db="EMBL/GenBank/DDBJ databases">
        <title>Complete sequence of Prochlorococcus marinus str. MIT 9312.</title>
        <authorList>
            <consortium name="US DOE Joint Genome Institute"/>
            <person name="Copeland A."/>
            <person name="Lucas S."/>
            <person name="Lapidus A."/>
            <person name="Barry K."/>
            <person name="Detter J.C."/>
            <person name="Glavina T."/>
            <person name="Hammon N."/>
            <person name="Israni S."/>
            <person name="Pitluck S."/>
            <person name="Thiel J."/>
            <person name="Schmutz J."/>
            <person name="Larimer F."/>
            <person name="Land M."/>
            <person name="Kyrpides N."/>
            <person name="Lykidis A."/>
            <person name="Richardson P."/>
        </authorList>
    </citation>
    <scope>NUCLEOTIDE SEQUENCE [LARGE SCALE GENOMIC DNA]</scope>
    <source>
        <strain evidence="2">MIT 9312</strain>
    </source>
</reference>